<evidence type="ECO:0000256" key="2">
    <source>
        <dbReference type="ARBA" id="ARBA00005887"/>
    </source>
</evidence>
<keyword evidence="4 8" id="KW-0812">Transmembrane</keyword>
<comment type="subcellular location">
    <subcellularLocation>
        <location evidence="1">Membrane</location>
        <topology evidence="1">Multi-pass membrane protein</topology>
    </subcellularLocation>
</comment>
<sequence length="672" mass="74670">MKSSVLGRSENLDMVNDIDSCYTSDSDIGFRQLDTSESPGSNNNESNSPYNISVLLPVVRIILVIFLRIGFTLVQIGSVPITNVNLILLQNIVDFCWVSLVYIILGSVIAYTGDIVGVVGGGHWIGDKVVNKEEAVIGWQAIMIASSIATTCMIGRTHTIASIIIGIVLSGIVQPFIIHWTWTAKGWMSWNSLRGHQVPFRDFGGSTVVHIVGGLTGLIGCSILGRRILKLRDLDKASIAIGSIGTTFIGHLFIILGLESLFFSNKIEDNGRLVSKWLSRIFINNLLTVSMCALVTIALHFLMRDPFNHWTVMRCIQAVTAGVVVISAGVDIYTPSVALAIGFVGGILFYLVTKAIFKTPLEDYCNIIAIHVVCALMGSFVALFFYGASHESYGYSVVLLDALWHLICIVSIISFVSATVTPMFLILDCLGLLRNRSEYLNHLRSTAAQERRHRSFGERLFRLDSETVFIQPGQLNNQEFQTESVLRPSRIETVARVEIPDQNLATQNVFNNNFETFKESIVEQKLRKARQVHTISSATDTVEVDHGSYKTFVIGDHKKINETIIGSKNLTTPTITYELINVNDYYNNNSLQSSPKVIEQDLSYKLHRTLNSLDLKSDSVIQDDVKVNVLVEPQFCSCVNSDSEDDDYSNSFNKKSFDESQNIKLAMIDDNH</sequence>
<feature type="transmembrane region" description="Helical" evidence="8">
    <location>
        <begin position="364"/>
        <end position="387"/>
    </location>
</feature>
<proteinExistence type="inferred from homology"/>
<evidence type="ECO:0000256" key="1">
    <source>
        <dbReference type="ARBA" id="ARBA00004141"/>
    </source>
</evidence>
<feature type="transmembrane region" description="Helical" evidence="8">
    <location>
        <begin position="136"/>
        <end position="154"/>
    </location>
</feature>
<dbReference type="PANTHER" id="PTHR11730">
    <property type="entry name" value="AMMONIUM TRANSPORTER"/>
    <property type="match status" value="1"/>
</dbReference>
<accession>A0AAV7J8N7</accession>
<feature type="transmembrane region" description="Helical" evidence="8">
    <location>
        <begin position="277"/>
        <end position="299"/>
    </location>
</feature>
<dbReference type="Gene3D" id="1.10.3430.10">
    <property type="entry name" value="Ammonium transporter AmtB like domains"/>
    <property type="match status" value="1"/>
</dbReference>
<evidence type="ECO:0000256" key="7">
    <source>
        <dbReference type="ARBA" id="ARBA00023177"/>
    </source>
</evidence>
<evidence type="ECO:0000256" key="4">
    <source>
        <dbReference type="ARBA" id="ARBA00022692"/>
    </source>
</evidence>
<dbReference type="GO" id="GO:0005886">
    <property type="term" value="C:plasma membrane"/>
    <property type="evidence" value="ECO:0007669"/>
    <property type="project" value="TreeGrafter"/>
</dbReference>
<keyword evidence="7" id="KW-0924">Ammonia transport</keyword>
<keyword evidence="3" id="KW-0813">Transport</keyword>
<keyword evidence="5 8" id="KW-1133">Transmembrane helix</keyword>
<dbReference type="InterPro" id="IPR029020">
    <property type="entry name" value="Ammonium/urea_transptr"/>
</dbReference>
<organism evidence="10 11">
    <name type="scientific">Cotesia glomerata</name>
    <name type="common">Lepidopteran parasitic wasp</name>
    <name type="synonym">Apanteles glomeratus</name>
    <dbReference type="NCBI Taxonomy" id="32391"/>
    <lineage>
        <taxon>Eukaryota</taxon>
        <taxon>Metazoa</taxon>
        <taxon>Ecdysozoa</taxon>
        <taxon>Arthropoda</taxon>
        <taxon>Hexapoda</taxon>
        <taxon>Insecta</taxon>
        <taxon>Pterygota</taxon>
        <taxon>Neoptera</taxon>
        <taxon>Endopterygota</taxon>
        <taxon>Hymenoptera</taxon>
        <taxon>Apocrita</taxon>
        <taxon>Ichneumonoidea</taxon>
        <taxon>Braconidae</taxon>
        <taxon>Microgastrinae</taxon>
        <taxon>Cotesia</taxon>
    </lineage>
</organism>
<comment type="caution">
    <text evidence="10">The sequence shown here is derived from an EMBL/GenBank/DDBJ whole genome shotgun (WGS) entry which is preliminary data.</text>
</comment>
<feature type="transmembrane region" description="Helical" evidence="8">
    <location>
        <begin position="237"/>
        <end position="257"/>
    </location>
</feature>
<feature type="transmembrane region" description="Helical" evidence="8">
    <location>
        <begin position="161"/>
        <end position="183"/>
    </location>
</feature>
<protein>
    <recommendedName>
        <fullName evidence="9">Ammonium transporter AmtB-like domain-containing protein</fullName>
    </recommendedName>
</protein>
<dbReference type="Proteomes" id="UP000826195">
    <property type="component" value="Unassembled WGS sequence"/>
</dbReference>
<feature type="transmembrane region" description="Helical" evidence="8">
    <location>
        <begin position="95"/>
        <end position="116"/>
    </location>
</feature>
<evidence type="ECO:0000256" key="8">
    <source>
        <dbReference type="SAM" id="Phobius"/>
    </source>
</evidence>
<dbReference type="Pfam" id="PF00909">
    <property type="entry name" value="Ammonium_transp"/>
    <property type="match status" value="1"/>
</dbReference>
<gene>
    <name evidence="10" type="ORF">KQX54_020481</name>
</gene>
<dbReference type="EMBL" id="JAHXZJ010000001">
    <property type="protein sequence ID" value="KAH0568342.1"/>
    <property type="molecule type" value="Genomic_DNA"/>
</dbReference>
<feature type="transmembrane region" description="Helical" evidence="8">
    <location>
        <begin position="203"/>
        <end position="225"/>
    </location>
</feature>
<evidence type="ECO:0000313" key="10">
    <source>
        <dbReference type="EMBL" id="KAH0568342.1"/>
    </source>
</evidence>
<name>A0AAV7J8N7_COTGL</name>
<reference evidence="10 11" key="1">
    <citation type="journal article" date="2021" name="J. Hered.">
        <title>A chromosome-level genome assembly of the parasitoid wasp, Cotesia glomerata (Hymenoptera: Braconidae).</title>
        <authorList>
            <person name="Pinto B.J."/>
            <person name="Weis J.J."/>
            <person name="Gamble T."/>
            <person name="Ode P.J."/>
            <person name="Paul R."/>
            <person name="Zaspel J.M."/>
        </authorList>
    </citation>
    <scope>NUCLEOTIDE SEQUENCE [LARGE SCALE GENOMIC DNA]</scope>
    <source>
        <strain evidence="10">CgM1</strain>
    </source>
</reference>
<feature type="transmembrane region" description="Helical" evidence="8">
    <location>
        <begin position="402"/>
        <end position="427"/>
    </location>
</feature>
<dbReference type="PANTHER" id="PTHR11730:SF6">
    <property type="entry name" value="AMMONIUM TRANSPORTER"/>
    <property type="match status" value="1"/>
</dbReference>
<dbReference type="AlphaFoldDB" id="A0AAV7J8N7"/>
<evidence type="ECO:0000256" key="5">
    <source>
        <dbReference type="ARBA" id="ARBA00022989"/>
    </source>
</evidence>
<keyword evidence="11" id="KW-1185">Reference proteome</keyword>
<evidence type="ECO:0000256" key="6">
    <source>
        <dbReference type="ARBA" id="ARBA00023136"/>
    </source>
</evidence>
<keyword evidence="6 8" id="KW-0472">Membrane</keyword>
<evidence type="ECO:0000313" key="11">
    <source>
        <dbReference type="Proteomes" id="UP000826195"/>
    </source>
</evidence>
<dbReference type="GO" id="GO:0097272">
    <property type="term" value="P:ammonium homeostasis"/>
    <property type="evidence" value="ECO:0007669"/>
    <property type="project" value="TreeGrafter"/>
</dbReference>
<dbReference type="GO" id="GO:0008519">
    <property type="term" value="F:ammonium channel activity"/>
    <property type="evidence" value="ECO:0007669"/>
    <property type="project" value="InterPro"/>
</dbReference>
<comment type="similarity">
    <text evidence="2">Belongs to the ammonia transporter channel (TC 1.A.11.2) family.</text>
</comment>
<evidence type="ECO:0000259" key="9">
    <source>
        <dbReference type="Pfam" id="PF00909"/>
    </source>
</evidence>
<feature type="domain" description="Ammonium transporter AmtB-like" evidence="9">
    <location>
        <begin position="59"/>
        <end position="437"/>
    </location>
</feature>
<dbReference type="SUPFAM" id="SSF111352">
    <property type="entry name" value="Ammonium transporter"/>
    <property type="match status" value="1"/>
</dbReference>
<feature type="transmembrane region" description="Helical" evidence="8">
    <location>
        <begin position="336"/>
        <end position="357"/>
    </location>
</feature>
<dbReference type="InterPro" id="IPR024041">
    <property type="entry name" value="NH4_transpt_AmtB-like_dom"/>
</dbReference>
<evidence type="ECO:0000256" key="3">
    <source>
        <dbReference type="ARBA" id="ARBA00022448"/>
    </source>
</evidence>